<dbReference type="RefSeq" id="WP_023842641.1">
    <property type="nucleotide sequence ID" value="NC_022995.1"/>
</dbReference>
<reference evidence="1" key="1">
    <citation type="journal article" date="2014" name="Microbiology">
        <title>A 2,4-dichlorophenoxyacetic acid degradation plasmid pM7012 discloses distribution of an unclassified megaplasmid group across bacterial species.</title>
        <authorList>
            <person name="Sakai Y."/>
            <person name="Ogawa N."/>
            <person name="Shimomura Y."/>
            <person name="Fujii T."/>
        </authorList>
    </citation>
    <scope>NUCLEOTIDE SEQUENCE</scope>
    <source>
        <strain evidence="1">M701</strain>
    </source>
</reference>
<keyword evidence="1" id="KW-0614">Plasmid</keyword>
<evidence type="ECO:0000313" key="1">
    <source>
        <dbReference type="EMBL" id="BAO19098.1"/>
    </source>
</evidence>
<organism evidence="1">
    <name type="scientific">Burkholderia sp. M701</name>
    <dbReference type="NCBI Taxonomy" id="326454"/>
    <lineage>
        <taxon>Bacteria</taxon>
        <taxon>Pseudomonadati</taxon>
        <taxon>Pseudomonadota</taxon>
        <taxon>Betaproteobacteria</taxon>
        <taxon>Burkholderiales</taxon>
        <taxon>Burkholderiaceae</taxon>
        <taxon>Burkholderia</taxon>
    </lineage>
</organism>
<reference evidence="1" key="2">
    <citation type="submission" date="2024-06" db="EMBL/GenBank/DDBJ databases">
        <authorList>
            <person name="Sakai Y."/>
            <person name="Fujii T."/>
        </authorList>
    </citation>
    <scope>NUCLEOTIDE SEQUENCE</scope>
    <source>
        <strain evidence="1">M701</strain>
        <plasmid evidence="1">pM7012</plasmid>
    </source>
</reference>
<accession>V5YP61</accession>
<name>V5YP61_9BURK</name>
<protein>
    <submittedName>
        <fullName evidence="1">Uncharacterized protein</fullName>
    </submittedName>
</protein>
<sequence length="254" mass="28584">MVESKERLKMEVTPLNFAQVIDLLSKANVEKFNLYSTRVEIEFGSEWFCVREKCNLGDLRSAEYTFQDTPLTEAHFDGNRLDITDTQGFKCHFDLDVERDVVYLANATGDETGYGSVEVTNEDLNKVPFERGPGVVLTYLTEIEGKKYVQGNLELAFKDEWWGQDAHLYDSEKDVRAYCKAVRDFIRPRLTGGALLLSLDEDDPGRLTVQVAVPLESIVDRDDALCKLRAIFGTTANEADVPDFGDLPATAVVH</sequence>
<geneLocation type="plasmid" evidence="1">
    <name>pM7012</name>
</geneLocation>
<dbReference type="EMBL" id="AB853026">
    <property type="protein sequence ID" value="BAO19098.1"/>
    <property type="molecule type" value="Genomic_DNA"/>
</dbReference>
<dbReference type="AlphaFoldDB" id="V5YP61"/>
<proteinExistence type="predicted"/>